<feature type="domain" description="Secretion system C-terminal sorting" evidence="2">
    <location>
        <begin position="257"/>
        <end position="326"/>
    </location>
</feature>
<dbReference type="Pfam" id="PF18962">
    <property type="entry name" value="Por_Secre_tail"/>
    <property type="match status" value="1"/>
</dbReference>
<dbReference type="InterPro" id="IPR026444">
    <property type="entry name" value="Secre_tail"/>
</dbReference>
<dbReference type="RefSeq" id="WP_245122683.1">
    <property type="nucleotide sequence ID" value="NZ_CP095061.1"/>
</dbReference>
<evidence type="ECO:0000313" key="3">
    <source>
        <dbReference type="EMBL" id="UOQ67322.1"/>
    </source>
</evidence>
<proteinExistence type="predicted"/>
<evidence type="ECO:0000259" key="2">
    <source>
        <dbReference type="Pfam" id="PF18962"/>
    </source>
</evidence>
<sequence length="328" mass="33953">MPHNYSPNFKLRSLFTLTLGLGFSLTAFAQALTPISISSAATVYNQNFDGLGATGTTYPTGWTGLRLTGTGTALEALNPVVSDGSSNTGAIYNVGSTAATDRAIGSLASASTEPAFGAVFSNQTGAAITRVNIAARTEQWRSGSNNAVNEIVAFEYSLNATSLSTGTWTAVTTLDLNERATTTTAAAAIDGNLAANSAAINGSITLNWPANTTMWIRWKDTDNLNSDALIAVDNFAISTGTTPLATRNAEKNSTVSVFPNPTTDALHIHTSGKGVKASVTVADLTGRELLSGTTAADGTFDVRSLPAGSYTITVNDGTESSVHKVVKR</sequence>
<dbReference type="Proteomes" id="UP000830401">
    <property type="component" value="Chromosome"/>
</dbReference>
<evidence type="ECO:0000256" key="1">
    <source>
        <dbReference type="SAM" id="SignalP"/>
    </source>
</evidence>
<keyword evidence="1" id="KW-0732">Signal</keyword>
<gene>
    <name evidence="3" type="ORF">MUN86_05405</name>
</gene>
<dbReference type="EMBL" id="CP095061">
    <property type="protein sequence ID" value="UOQ67322.1"/>
    <property type="molecule type" value="Genomic_DNA"/>
</dbReference>
<accession>A0ABY4G8Z1</accession>
<reference evidence="3" key="1">
    <citation type="submission" date="2022-04" db="EMBL/GenBank/DDBJ databases">
        <title>Hymenobacter sp. isolated from the air.</title>
        <authorList>
            <person name="Won M."/>
            <person name="Lee C.-M."/>
            <person name="Woen H.-Y."/>
            <person name="Kwon S.-W."/>
        </authorList>
    </citation>
    <scope>NUCLEOTIDE SEQUENCE</scope>
    <source>
        <strain evidence="3">5420S-77</strain>
    </source>
</reference>
<feature type="signal peptide" evidence="1">
    <location>
        <begin position="1"/>
        <end position="29"/>
    </location>
</feature>
<name>A0ABY4G8Z1_9BACT</name>
<organism evidence="3 4">
    <name type="scientific">Hymenobacter volaticus</name>
    <dbReference type="NCBI Taxonomy" id="2932254"/>
    <lineage>
        <taxon>Bacteria</taxon>
        <taxon>Pseudomonadati</taxon>
        <taxon>Bacteroidota</taxon>
        <taxon>Cytophagia</taxon>
        <taxon>Cytophagales</taxon>
        <taxon>Hymenobacteraceae</taxon>
        <taxon>Hymenobacter</taxon>
    </lineage>
</organism>
<evidence type="ECO:0000313" key="4">
    <source>
        <dbReference type="Proteomes" id="UP000830401"/>
    </source>
</evidence>
<dbReference type="SUPFAM" id="SSF49478">
    <property type="entry name" value="Cna protein B-type domain"/>
    <property type="match status" value="1"/>
</dbReference>
<keyword evidence="4" id="KW-1185">Reference proteome</keyword>
<feature type="chain" id="PRO_5045975025" evidence="1">
    <location>
        <begin position="30"/>
        <end position="328"/>
    </location>
</feature>
<protein>
    <submittedName>
        <fullName evidence="3">T9SS type A sorting domain-containing protein</fullName>
    </submittedName>
</protein>
<dbReference type="NCBIfam" id="TIGR04183">
    <property type="entry name" value="Por_Secre_tail"/>
    <property type="match status" value="1"/>
</dbReference>